<dbReference type="GO" id="GO:0005886">
    <property type="term" value="C:plasma membrane"/>
    <property type="evidence" value="ECO:0007669"/>
    <property type="project" value="TreeGrafter"/>
</dbReference>
<dbReference type="GO" id="GO:0031175">
    <property type="term" value="P:neuron projection development"/>
    <property type="evidence" value="ECO:0007669"/>
    <property type="project" value="TreeGrafter"/>
</dbReference>
<feature type="transmembrane region" description="Helical" evidence="1">
    <location>
        <begin position="12"/>
        <end position="34"/>
    </location>
</feature>
<dbReference type="PANTHER" id="PTHR11683">
    <property type="entry name" value="MYELIN PROTEOLIPID"/>
    <property type="match status" value="1"/>
</dbReference>
<feature type="transmembrane region" description="Helical" evidence="1">
    <location>
        <begin position="137"/>
        <end position="160"/>
    </location>
</feature>
<evidence type="ECO:0000256" key="1">
    <source>
        <dbReference type="SAM" id="Phobius"/>
    </source>
</evidence>
<feature type="transmembrane region" description="Helical" evidence="1">
    <location>
        <begin position="54"/>
        <end position="83"/>
    </location>
</feature>
<gene>
    <name evidence="2" type="primary">EOG090X085S</name>
</gene>
<feature type="transmembrane region" description="Helical" evidence="1">
    <location>
        <begin position="214"/>
        <end position="233"/>
    </location>
</feature>
<dbReference type="AlphaFoldDB" id="A0A4Y7M2N5"/>
<organism evidence="2">
    <name type="scientific">Daphnia hispanica</name>
    <dbReference type="NCBI Taxonomy" id="575233"/>
    <lineage>
        <taxon>Eukaryota</taxon>
        <taxon>Metazoa</taxon>
        <taxon>Ecdysozoa</taxon>
        <taxon>Arthropoda</taxon>
        <taxon>Crustacea</taxon>
        <taxon>Branchiopoda</taxon>
        <taxon>Diplostraca</taxon>
        <taxon>Cladocera</taxon>
        <taxon>Anomopoda</taxon>
        <taxon>Daphniidae</taxon>
        <taxon>Daphnia</taxon>
    </lineage>
</organism>
<name>A0A4Y7M2N5_9CRUS</name>
<sequence length="263" mass="29592">MGSCRDCLTRIPYATFIATVLCFIGIGVFCGTVYRGATLANLILLDVFHVQVEWVGIMRLLLIILGGIMACLALIMLVVGCLATGSTRHTVYRAWKARVGGRLSCAIVIKKKNHSIFSSVGIITFSLQFLGMSYILFYVWVGILVCLTMVTLIFTLFWGLCVDNQRRHDRPCISFVQFDWLFPNGTTIDDLQICGPEELKLFCKDYVEVAEVSFILSTVASFVVSLALVHYLMCLASNYAYIRDQEKISDLQEMQYLHESTMK</sequence>
<keyword evidence="1" id="KW-0812">Transmembrane</keyword>
<dbReference type="InterPro" id="IPR001614">
    <property type="entry name" value="Myelin_PLP"/>
</dbReference>
<evidence type="ECO:0000313" key="2">
    <source>
        <dbReference type="EMBL" id="SVE75828.1"/>
    </source>
</evidence>
<feature type="transmembrane region" description="Helical" evidence="1">
    <location>
        <begin position="114"/>
        <end position="131"/>
    </location>
</feature>
<keyword evidence="1" id="KW-0472">Membrane</keyword>
<dbReference type="EMBL" id="LR006209">
    <property type="protein sequence ID" value="SVE75828.1"/>
    <property type="molecule type" value="mRNA"/>
</dbReference>
<protein>
    <submittedName>
        <fullName evidence="2">EOG090X085S</fullName>
    </submittedName>
</protein>
<accession>A0A4Y7M2N5</accession>
<keyword evidence="1" id="KW-1133">Transmembrane helix</keyword>
<dbReference type="Pfam" id="PF01275">
    <property type="entry name" value="Myelin_PLP"/>
    <property type="match status" value="1"/>
</dbReference>
<reference evidence="2" key="1">
    <citation type="submission" date="2018-08" db="EMBL/GenBank/DDBJ databases">
        <authorList>
            <person name="Cornetti L."/>
        </authorList>
    </citation>
    <scope>NUCLEOTIDE SEQUENCE</scope>
    <source>
        <strain evidence="2">PT-GA-1</strain>
    </source>
</reference>
<dbReference type="PANTHER" id="PTHR11683:SF12">
    <property type="entry name" value="M6, ISOFORM F"/>
    <property type="match status" value="1"/>
</dbReference>
<proteinExistence type="evidence at transcript level"/>